<evidence type="ECO:0000313" key="2">
    <source>
        <dbReference type="Proteomes" id="UP000472355"/>
    </source>
</evidence>
<sequence length="218" mass="25767">MNTKDTFNVLCEMIANNYINSGWKYSKSNHWVTKKDKKFVYRIYFYTSWNNIRNENVSFYGEAAILPIKLKNKIYYISTQSSHIPNGKLYWNIVDKKDLNSAFIEFTAWLEQYFLPLVKRCSEDLECFVKDVVKEGFCPERGYITDISFILNNGTKMLAEESAQKHYDNLTTDEKIKFKRNYESLINGNGHVDSYGENHMLNYCNFKTIIENKIKIKL</sequence>
<proteinExistence type="predicted"/>
<protein>
    <recommendedName>
        <fullName evidence="3">DUF4304 domain-containing protein</fullName>
    </recommendedName>
</protein>
<evidence type="ECO:0008006" key="3">
    <source>
        <dbReference type="Google" id="ProtNLM"/>
    </source>
</evidence>
<comment type="caution">
    <text evidence="1">The sequence shown here is derived from an EMBL/GenBank/DDBJ whole genome shotgun (WGS) entry which is preliminary data.</text>
</comment>
<reference evidence="1 2" key="1">
    <citation type="submission" date="2019-02" db="EMBL/GenBank/DDBJ databases">
        <title>Genome sequencing of Clostridium botulinum clinical isolates.</title>
        <authorList>
            <person name="Brunt J."/>
            <person name="Van Vliet A.H.M."/>
            <person name="Stringer S.C."/>
            <person name="Grant K.A."/>
            <person name="Carter A.C."/>
            <person name="Peck M.W."/>
        </authorList>
    </citation>
    <scope>NUCLEOTIDE SEQUENCE [LARGE SCALE GENOMIC DNA]</scope>
    <source>
        <strain evidence="1 2">H113700579</strain>
    </source>
</reference>
<dbReference type="AlphaFoldDB" id="A0A6M0SWN1"/>
<organism evidence="1 2">
    <name type="scientific">Clostridium botulinum</name>
    <dbReference type="NCBI Taxonomy" id="1491"/>
    <lineage>
        <taxon>Bacteria</taxon>
        <taxon>Bacillati</taxon>
        <taxon>Bacillota</taxon>
        <taxon>Clostridia</taxon>
        <taxon>Eubacteriales</taxon>
        <taxon>Clostridiaceae</taxon>
        <taxon>Clostridium</taxon>
    </lineage>
</organism>
<accession>A0A6M0SWN1</accession>
<dbReference type="EMBL" id="SGKU01000061">
    <property type="protein sequence ID" value="NFA44135.1"/>
    <property type="molecule type" value="Genomic_DNA"/>
</dbReference>
<dbReference type="Proteomes" id="UP000472355">
    <property type="component" value="Unassembled WGS sequence"/>
</dbReference>
<name>A0A6M0SWN1_CLOBO</name>
<evidence type="ECO:0000313" key="1">
    <source>
        <dbReference type="EMBL" id="NFA44135.1"/>
    </source>
</evidence>
<gene>
    <name evidence="1" type="ORF">EXM65_16565</name>
</gene>